<dbReference type="AlphaFoldDB" id="A0A1W0A3R2"/>
<dbReference type="InterPro" id="IPR001841">
    <property type="entry name" value="Znf_RING"/>
</dbReference>
<dbReference type="STRING" id="74557.A0A1W0A3R2"/>
<dbReference type="Gene3D" id="3.30.40.10">
    <property type="entry name" value="Zinc/RING finger domain, C3HC4 (zinc finger)"/>
    <property type="match status" value="1"/>
</dbReference>
<evidence type="ECO:0000256" key="1">
    <source>
        <dbReference type="PROSITE-ProRule" id="PRU00175"/>
    </source>
</evidence>
<dbReference type="InterPro" id="IPR036871">
    <property type="entry name" value="PX_dom_sf"/>
</dbReference>
<dbReference type="PANTHER" id="PTHR22765">
    <property type="entry name" value="RING FINGER AND PROTEASE ASSOCIATED DOMAIN-CONTAINING"/>
    <property type="match status" value="1"/>
</dbReference>
<evidence type="ECO:0000313" key="4">
    <source>
        <dbReference type="Proteomes" id="UP000243217"/>
    </source>
</evidence>
<dbReference type="Gene3D" id="3.30.1520.10">
    <property type="entry name" value="Phox-like domain"/>
    <property type="match status" value="1"/>
</dbReference>
<keyword evidence="1" id="KW-0862">Zinc</keyword>
<keyword evidence="1" id="KW-0479">Metal-binding</keyword>
<dbReference type="PROSITE" id="PS50089">
    <property type="entry name" value="ZF_RING_2"/>
    <property type="match status" value="1"/>
</dbReference>
<dbReference type="InterPro" id="IPR051826">
    <property type="entry name" value="E3_ubiquitin-ligase_domain"/>
</dbReference>
<keyword evidence="4" id="KW-1185">Reference proteome</keyword>
<evidence type="ECO:0000259" key="2">
    <source>
        <dbReference type="PROSITE" id="PS50089"/>
    </source>
</evidence>
<dbReference type="GO" id="GO:0005737">
    <property type="term" value="C:cytoplasm"/>
    <property type="evidence" value="ECO:0007669"/>
    <property type="project" value="TreeGrafter"/>
</dbReference>
<dbReference type="SMART" id="SM00184">
    <property type="entry name" value="RING"/>
    <property type="match status" value="1"/>
</dbReference>
<dbReference type="Proteomes" id="UP000243217">
    <property type="component" value="Unassembled WGS sequence"/>
</dbReference>
<feature type="domain" description="RING-type" evidence="2">
    <location>
        <begin position="174"/>
        <end position="220"/>
    </location>
</feature>
<keyword evidence="1" id="KW-0863">Zinc-finger</keyword>
<dbReference type="CDD" id="cd06093">
    <property type="entry name" value="PX_domain"/>
    <property type="match status" value="1"/>
</dbReference>
<accession>A0A1W0A3R2</accession>
<dbReference type="GO" id="GO:0035091">
    <property type="term" value="F:phosphatidylinositol binding"/>
    <property type="evidence" value="ECO:0007669"/>
    <property type="project" value="InterPro"/>
</dbReference>
<dbReference type="GO" id="GO:0006511">
    <property type="term" value="P:ubiquitin-dependent protein catabolic process"/>
    <property type="evidence" value="ECO:0007669"/>
    <property type="project" value="TreeGrafter"/>
</dbReference>
<comment type="caution">
    <text evidence="3">The sequence shown here is derived from an EMBL/GenBank/DDBJ whole genome shotgun (WGS) entry which is preliminary data.</text>
</comment>
<sequence length="234" mass="27108">MLAEHLPAQCTTFPLDQTAYVSATCESAIEIRRSFAYTTYSIEVKCPITQRTWKVEKRCSAFYKFRELLAEFHARCQDNPMRLIAKSLLHISLPSKLVLDKYGSSTMRKRGKILKKYVWLALDCRSLCYIYPQDKRTVEHTELMELLDAFLQVPVNLRDIRFKEATQTQMDDSCAICTYEYLKEDFAELGKVVVLPCGHCFHRDCVSEWLFSHNTCPMCRQTTDRIAGLFAAQS</sequence>
<dbReference type="InterPro" id="IPR013083">
    <property type="entry name" value="Znf_RING/FYVE/PHD"/>
</dbReference>
<organism evidence="3 4">
    <name type="scientific">Thraustotheca clavata</name>
    <dbReference type="NCBI Taxonomy" id="74557"/>
    <lineage>
        <taxon>Eukaryota</taxon>
        <taxon>Sar</taxon>
        <taxon>Stramenopiles</taxon>
        <taxon>Oomycota</taxon>
        <taxon>Saprolegniomycetes</taxon>
        <taxon>Saprolegniales</taxon>
        <taxon>Achlyaceae</taxon>
        <taxon>Thraustotheca</taxon>
    </lineage>
</organism>
<dbReference type="GO" id="GO:0008270">
    <property type="term" value="F:zinc ion binding"/>
    <property type="evidence" value="ECO:0007669"/>
    <property type="project" value="UniProtKB-KW"/>
</dbReference>
<dbReference type="CDD" id="cd16454">
    <property type="entry name" value="RING-H2_PA-TM-RING"/>
    <property type="match status" value="1"/>
</dbReference>
<gene>
    <name evidence="3" type="ORF">THRCLA_20757</name>
</gene>
<evidence type="ECO:0000313" key="3">
    <source>
        <dbReference type="EMBL" id="OQS04923.1"/>
    </source>
</evidence>
<dbReference type="PANTHER" id="PTHR22765:SF416">
    <property type="entry name" value="E3 UBIQUITIN-PROTEIN LIGASE GODZILLA"/>
    <property type="match status" value="1"/>
</dbReference>
<dbReference type="GO" id="GO:0061630">
    <property type="term" value="F:ubiquitin protein ligase activity"/>
    <property type="evidence" value="ECO:0007669"/>
    <property type="project" value="TreeGrafter"/>
</dbReference>
<dbReference type="OrthoDB" id="21204at2759"/>
<dbReference type="Pfam" id="PF13639">
    <property type="entry name" value="zf-RING_2"/>
    <property type="match status" value="1"/>
</dbReference>
<dbReference type="SUPFAM" id="SSF57850">
    <property type="entry name" value="RING/U-box"/>
    <property type="match status" value="1"/>
</dbReference>
<protein>
    <recommendedName>
        <fullName evidence="2">RING-type domain-containing protein</fullName>
    </recommendedName>
</protein>
<dbReference type="EMBL" id="JNBS01000529">
    <property type="protein sequence ID" value="OQS04923.1"/>
    <property type="molecule type" value="Genomic_DNA"/>
</dbReference>
<reference evidence="3 4" key="1">
    <citation type="journal article" date="2014" name="Genome Biol. Evol.">
        <title>The secreted proteins of Achlya hypogyna and Thraustotheca clavata identify the ancestral oomycete secretome and reveal gene acquisitions by horizontal gene transfer.</title>
        <authorList>
            <person name="Misner I."/>
            <person name="Blouin N."/>
            <person name="Leonard G."/>
            <person name="Richards T.A."/>
            <person name="Lane C.E."/>
        </authorList>
    </citation>
    <scope>NUCLEOTIDE SEQUENCE [LARGE SCALE GENOMIC DNA]</scope>
    <source>
        <strain evidence="3 4">ATCC 34112</strain>
    </source>
</reference>
<dbReference type="SUPFAM" id="SSF64268">
    <property type="entry name" value="PX domain"/>
    <property type="match status" value="1"/>
</dbReference>
<name>A0A1W0A3R2_9STRA</name>
<proteinExistence type="predicted"/>